<organism evidence="3 4">
    <name type="scientific">Pseudolysobacter antarcticus</name>
    <dbReference type="NCBI Taxonomy" id="2511995"/>
    <lineage>
        <taxon>Bacteria</taxon>
        <taxon>Pseudomonadati</taxon>
        <taxon>Pseudomonadota</taxon>
        <taxon>Gammaproteobacteria</taxon>
        <taxon>Lysobacterales</taxon>
        <taxon>Rhodanobacteraceae</taxon>
        <taxon>Pseudolysobacter</taxon>
    </lineage>
</organism>
<keyword evidence="1" id="KW-1133">Transmembrane helix</keyword>
<dbReference type="CDD" id="cd02440">
    <property type="entry name" value="AdoMet_MTases"/>
    <property type="match status" value="1"/>
</dbReference>
<dbReference type="GO" id="GO:0008757">
    <property type="term" value="F:S-adenosylmethionine-dependent methyltransferase activity"/>
    <property type="evidence" value="ECO:0007669"/>
    <property type="project" value="InterPro"/>
</dbReference>
<dbReference type="InterPro" id="IPR013216">
    <property type="entry name" value="Methyltransf_11"/>
</dbReference>
<evidence type="ECO:0000256" key="1">
    <source>
        <dbReference type="SAM" id="Phobius"/>
    </source>
</evidence>
<dbReference type="RefSeq" id="WP_129831838.1">
    <property type="nucleotide sequence ID" value="NZ_CP035704.1"/>
</dbReference>
<dbReference type="KEGG" id="xbc:ELE36_03850"/>
<keyword evidence="4" id="KW-1185">Reference proteome</keyword>
<dbReference type="SUPFAM" id="SSF53335">
    <property type="entry name" value="S-adenosyl-L-methionine-dependent methyltransferases"/>
    <property type="match status" value="1"/>
</dbReference>
<dbReference type="GO" id="GO:0032259">
    <property type="term" value="P:methylation"/>
    <property type="evidence" value="ECO:0007669"/>
    <property type="project" value="UniProtKB-KW"/>
</dbReference>
<reference evidence="3 4" key="1">
    <citation type="submission" date="2019-01" db="EMBL/GenBank/DDBJ databases">
        <title>Pseudolysobacter antarctica gen. nov., sp. nov., isolated from Fildes Peninsula, Antarctica.</title>
        <authorList>
            <person name="Wei Z."/>
            <person name="Peng F."/>
        </authorList>
    </citation>
    <scope>NUCLEOTIDE SEQUENCE [LARGE SCALE GENOMIC DNA]</scope>
    <source>
        <strain evidence="3 4">AQ6-296</strain>
    </source>
</reference>
<dbReference type="AlphaFoldDB" id="A0A411HGJ0"/>
<protein>
    <submittedName>
        <fullName evidence="3">Class I SAM-dependent methyltransferase</fullName>
    </submittedName>
</protein>
<keyword evidence="3" id="KW-0808">Transferase</keyword>
<evidence type="ECO:0000313" key="3">
    <source>
        <dbReference type="EMBL" id="QBB69581.1"/>
    </source>
</evidence>
<gene>
    <name evidence="3" type="ORF">ELE36_03850</name>
</gene>
<dbReference type="OrthoDB" id="323463at2"/>
<keyword evidence="1" id="KW-0472">Membrane</keyword>
<feature type="domain" description="Methyltransferase type 11" evidence="2">
    <location>
        <begin position="43"/>
        <end position="128"/>
    </location>
</feature>
<dbReference type="Proteomes" id="UP000291562">
    <property type="component" value="Chromosome"/>
</dbReference>
<keyword evidence="1" id="KW-0812">Transmembrane</keyword>
<dbReference type="Gene3D" id="3.40.50.150">
    <property type="entry name" value="Vaccinia Virus protein VP39"/>
    <property type="match status" value="1"/>
</dbReference>
<evidence type="ECO:0000259" key="2">
    <source>
        <dbReference type="Pfam" id="PF08241"/>
    </source>
</evidence>
<proteinExistence type="predicted"/>
<sequence>MGVEVLRRIARYLRKTPLHPQWLLGNNNATGRWVADVARGRILDIGCADRWIERRLPAGSDYIGLDYLITGKHMYGAKPHLYADASQLPLTSSSVDTVVLLEVMEHLRRPREALEEVMRVLRPDGRLLLSMPFLYPVHDAPYDYQRLTIHGLIRDIEEVGLHVEELTPTLGSAETGGLIACLAMGGMAELALQRRSLSCVLIPLFLLAIPVVNVFAWAGGRLLPSWSAITAGYRVVASNCTCGEQNCGLLPDGIRPATSSSEVSIP</sequence>
<name>A0A411HGJ0_9GAMM</name>
<feature type="transmembrane region" description="Helical" evidence="1">
    <location>
        <begin position="197"/>
        <end position="218"/>
    </location>
</feature>
<dbReference type="EMBL" id="CP035704">
    <property type="protein sequence ID" value="QBB69581.1"/>
    <property type="molecule type" value="Genomic_DNA"/>
</dbReference>
<dbReference type="Pfam" id="PF08241">
    <property type="entry name" value="Methyltransf_11"/>
    <property type="match status" value="1"/>
</dbReference>
<evidence type="ECO:0000313" key="4">
    <source>
        <dbReference type="Proteomes" id="UP000291562"/>
    </source>
</evidence>
<keyword evidence="3" id="KW-0489">Methyltransferase</keyword>
<dbReference type="InterPro" id="IPR029063">
    <property type="entry name" value="SAM-dependent_MTases_sf"/>
</dbReference>
<accession>A0A411HGJ0</accession>